<dbReference type="GO" id="GO:0005783">
    <property type="term" value="C:endoplasmic reticulum"/>
    <property type="evidence" value="ECO:0007669"/>
    <property type="project" value="UniProtKB-ARBA"/>
</dbReference>
<dbReference type="Gene3D" id="1.10.287.110">
    <property type="entry name" value="DnaJ domain"/>
    <property type="match status" value="1"/>
</dbReference>
<keyword evidence="4" id="KW-1185">Reference proteome</keyword>
<dbReference type="InterPro" id="IPR036869">
    <property type="entry name" value="J_dom_sf"/>
</dbReference>
<evidence type="ECO:0000313" key="4">
    <source>
        <dbReference type="Proteomes" id="UP001552299"/>
    </source>
</evidence>
<dbReference type="Proteomes" id="UP001552299">
    <property type="component" value="Unassembled WGS sequence"/>
</dbReference>
<protein>
    <recommendedName>
        <fullName evidence="2">J domain-containing protein</fullName>
    </recommendedName>
</protein>
<dbReference type="InterPro" id="IPR050817">
    <property type="entry name" value="DjlA_DnaK_co-chaperone"/>
</dbReference>
<gene>
    <name evidence="3" type="ORF">M5K25_028414</name>
</gene>
<dbReference type="InterPro" id="IPR001623">
    <property type="entry name" value="DnaJ_domain"/>
</dbReference>
<dbReference type="AlphaFoldDB" id="A0ABD0TTB8"/>
<dbReference type="Pfam" id="PF00226">
    <property type="entry name" value="DnaJ"/>
    <property type="match status" value="1"/>
</dbReference>
<proteinExistence type="predicted"/>
<dbReference type="EMBL" id="JANQDX010000064">
    <property type="protein sequence ID" value="KAL0902903.1"/>
    <property type="molecule type" value="Genomic_DNA"/>
</dbReference>
<dbReference type="PRINTS" id="PR00625">
    <property type="entry name" value="JDOMAIN"/>
</dbReference>
<comment type="caution">
    <text evidence="3">The sequence shown here is derived from an EMBL/GenBank/DDBJ whole genome shotgun (WGS) entry which is preliminary data.</text>
</comment>
<dbReference type="CDD" id="cd06257">
    <property type="entry name" value="DnaJ"/>
    <property type="match status" value="1"/>
</dbReference>
<sequence length="188" mass="20428">MDHYKTLGLSRDATKEEIKESFRRSALNFHPDRHVQSSEVVRQRAVLRFKQASEAYEVLIDDRKRADYDFSLRRGGGFGGWSGGVSSSSASAGYAGRGYGRGGGSGGGGGYPRRSPGGGGSGLDVEFMFKLMTTRGFLLSLAFASFLLGGAVFAERSVDTLWKLNNTGKSFEDAMESIEKVRTKEESN</sequence>
<evidence type="ECO:0000259" key="2">
    <source>
        <dbReference type="PROSITE" id="PS50076"/>
    </source>
</evidence>
<dbReference type="PROSITE" id="PS00636">
    <property type="entry name" value="DNAJ_1"/>
    <property type="match status" value="1"/>
</dbReference>
<keyword evidence="1" id="KW-0472">Membrane</keyword>
<feature type="domain" description="J" evidence="2">
    <location>
        <begin position="2"/>
        <end position="72"/>
    </location>
</feature>
<keyword evidence="1" id="KW-0812">Transmembrane</keyword>
<feature type="transmembrane region" description="Helical" evidence="1">
    <location>
        <begin position="136"/>
        <end position="154"/>
    </location>
</feature>
<dbReference type="PROSITE" id="PS50076">
    <property type="entry name" value="DNAJ_2"/>
    <property type="match status" value="1"/>
</dbReference>
<dbReference type="SMART" id="SM00271">
    <property type="entry name" value="DnaJ"/>
    <property type="match status" value="1"/>
</dbReference>
<evidence type="ECO:0000256" key="1">
    <source>
        <dbReference type="SAM" id="Phobius"/>
    </source>
</evidence>
<dbReference type="SUPFAM" id="SSF46565">
    <property type="entry name" value="Chaperone J-domain"/>
    <property type="match status" value="1"/>
</dbReference>
<dbReference type="PANTHER" id="PTHR24074">
    <property type="entry name" value="CO-CHAPERONE PROTEIN DJLA"/>
    <property type="match status" value="1"/>
</dbReference>
<dbReference type="InterPro" id="IPR018253">
    <property type="entry name" value="DnaJ_domain_CS"/>
</dbReference>
<reference evidence="3 4" key="1">
    <citation type="journal article" date="2024" name="Plant Biotechnol. J.">
        <title>Dendrobium thyrsiflorum genome and its molecular insights into genes involved in important horticultural traits.</title>
        <authorList>
            <person name="Chen B."/>
            <person name="Wang J.Y."/>
            <person name="Zheng P.J."/>
            <person name="Li K.L."/>
            <person name="Liang Y.M."/>
            <person name="Chen X.F."/>
            <person name="Zhang C."/>
            <person name="Zhao X."/>
            <person name="He X."/>
            <person name="Zhang G.Q."/>
            <person name="Liu Z.J."/>
            <person name="Xu Q."/>
        </authorList>
    </citation>
    <scope>NUCLEOTIDE SEQUENCE [LARGE SCALE GENOMIC DNA]</scope>
    <source>
        <strain evidence="3">GZMU011</strain>
    </source>
</reference>
<keyword evidence="1" id="KW-1133">Transmembrane helix</keyword>
<organism evidence="3 4">
    <name type="scientific">Dendrobium thyrsiflorum</name>
    <name type="common">Pinecone-like raceme dendrobium</name>
    <name type="synonym">Orchid</name>
    <dbReference type="NCBI Taxonomy" id="117978"/>
    <lineage>
        <taxon>Eukaryota</taxon>
        <taxon>Viridiplantae</taxon>
        <taxon>Streptophyta</taxon>
        <taxon>Embryophyta</taxon>
        <taxon>Tracheophyta</taxon>
        <taxon>Spermatophyta</taxon>
        <taxon>Magnoliopsida</taxon>
        <taxon>Liliopsida</taxon>
        <taxon>Asparagales</taxon>
        <taxon>Orchidaceae</taxon>
        <taxon>Epidendroideae</taxon>
        <taxon>Malaxideae</taxon>
        <taxon>Dendrobiinae</taxon>
        <taxon>Dendrobium</taxon>
    </lineage>
</organism>
<accession>A0ABD0TTB8</accession>
<name>A0ABD0TTB8_DENTH</name>
<evidence type="ECO:0000313" key="3">
    <source>
        <dbReference type="EMBL" id="KAL0902903.1"/>
    </source>
</evidence>